<evidence type="ECO:0000313" key="2">
    <source>
        <dbReference type="EMBL" id="GMH85815.1"/>
    </source>
</evidence>
<sequence>MEEIDTIKQMFRYYDTDTDGHLTRDEASTLYRELGYTGGNHWAQKRVPLEAFLLKCGLEKKAMLESTSSLLEYRSIHTSRLLDQPRTGTTNAHKLQNYLKELNVEIEEKTVERIAEIISTSDEAEFTEEDLVEYISANLRMGMSMANSMSQDESSLESGGIS</sequence>
<dbReference type="EMBL" id="BLQM01000365">
    <property type="protein sequence ID" value="GMH85815.1"/>
    <property type="molecule type" value="Genomic_DNA"/>
</dbReference>
<evidence type="ECO:0000259" key="1">
    <source>
        <dbReference type="PROSITE" id="PS50222"/>
    </source>
</evidence>
<name>A0A9W7BD84_9STRA</name>
<dbReference type="GO" id="GO:0005509">
    <property type="term" value="F:calcium ion binding"/>
    <property type="evidence" value="ECO:0007669"/>
    <property type="project" value="InterPro"/>
</dbReference>
<accession>A0A9W7BD84</accession>
<comment type="caution">
    <text evidence="2">The sequence shown here is derived from an EMBL/GenBank/DDBJ whole genome shotgun (WGS) entry which is preliminary data.</text>
</comment>
<gene>
    <name evidence="2" type="ORF">TL16_g10350</name>
</gene>
<reference evidence="3" key="1">
    <citation type="journal article" date="2023" name="Commun. Biol.">
        <title>Genome analysis of Parmales, the sister group of diatoms, reveals the evolutionary specialization of diatoms from phago-mixotrophs to photoautotrophs.</title>
        <authorList>
            <person name="Ban H."/>
            <person name="Sato S."/>
            <person name="Yoshikawa S."/>
            <person name="Yamada K."/>
            <person name="Nakamura Y."/>
            <person name="Ichinomiya M."/>
            <person name="Sato N."/>
            <person name="Blanc-Mathieu R."/>
            <person name="Endo H."/>
            <person name="Kuwata A."/>
            <person name="Ogata H."/>
        </authorList>
    </citation>
    <scope>NUCLEOTIDE SEQUENCE [LARGE SCALE GENOMIC DNA]</scope>
</reference>
<organism evidence="2 3">
    <name type="scientific">Triparma laevis f. inornata</name>
    <dbReference type="NCBI Taxonomy" id="1714386"/>
    <lineage>
        <taxon>Eukaryota</taxon>
        <taxon>Sar</taxon>
        <taxon>Stramenopiles</taxon>
        <taxon>Ochrophyta</taxon>
        <taxon>Bolidophyceae</taxon>
        <taxon>Parmales</taxon>
        <taxon>Triparmaceae</taxon>
        <taxon>Triparma</taxon>
    </lineage>
</organism>
<evidence type="ECO:0000313" key="3">
    <source>
        <dbReference type="Proteomes" id="UP001162640"/>
    </source>
</evidence>
<dbReference type="Gene3D" id="1.10.238.10">
    <property type="entry name" value="EF-hand"/>
    <property type="match status" value="1"/>
</dbReference>
<dbReference type="InterPro" id="IPR011992">
    <property type="entry name" value="EF-hand-dom_pair"/>
</dbReference>
<dbReference type="Proteomes" id="UP001162640">
    <property type="component" value="Unassembled WGS sequence"/>
</dbReference>
<dbReference type="AlphaFoldDB" id="A0A9W7BD84"/>
<proteinExistence type="predicted"/>
<dbReference type="SUPFAM" id="SSF47473">
    <property type="entry name" value="EF-hand"/>
    <property type="match status" value="1"/>
</dbReference>
<dbReference type="PROSITE" id="PS50222">
    <property type="entry name" value="EF_HAND_2"/>
    <property type="match status" value="1"/>
</dbReference>
<protein>
    <recommendedName>
        <fullName evidence="1">EF-hand domain-containing protein</fullName>
    </recommendedName>
</protein>
<dbReference type="InterPro" id="IPR002048">
    <property type="entry name" value="EF_hand_dom"/>
</dbReference>
<feature type="domain" description="EF-hand" evidence="1">
    <location>
        <begin position="2"/>
        <end position="37"/>
    </location>
</feature>